<dbReference type="PANTHER" id="PTHR24300">
    <property type="entry name" value="CYTOCHROME P450 508A4-RELATED"/>
    <property type="match status" value="1"/>
</dbReference>
<sequence length="408" mass="46921">MKLYFLLIAQSCCKAGFCSVLKSLKLLINVKYGTMNFVYLCDFKTAKEWFSKPEFADRPSWESIKVLEGERRQNKVSGIVFSNGNPWIYNRRFLVHHLQNLGMGKSKIEGLIMREVEGLVEEFKGLTKEPSILPKAIHFAVANVIWQLVSSHRFSLKDEKVQLIRKKLGEISKSFPPFSFIDFYPVVKYFIPRPVLNYIIGLMKIMLDMFRASNSSTARIIRLFLVYMSSLQEIQERIQKEIDKVVPRDSLPGLEHRNELTYLDATINEVLRHSSVLPIGVLRCAAKDVRLEGYDIPKGTAVISLEAFSHSDPTYFETPNEFNPSRFLDGNGKYFPTCDGFQAFGLGKRQCPGEQFARMELYLMISALMQNFTFAPPDDEGQMSIAPSLERSFQIPDMEQKFKIRLRN</sequence>
<dbReference type="GO" id="GO:0016712">
    <property type="term" value="F:oxidoreductase activity, acting on paired donors, with incorporation or reduction of molecular oxygen, reduced flavin or flavoprotein as one donor, and incorporation of one atom of oxygen"/>
    <property type="evidence" value="ECO:0007669"/>
    <property type="project" value="TreeGrafter"/>
</dbReference>
<dbReference type="Pfam" id="PF00067">
    <property type="entry name" value="p450"/>
    <property type="match status" value="2"/>
</dbReference>
<dbReference type="PANTHER" id="PTHR24300:SF375">
    <property type="entry name" value="CYTOCHROME P450 FAMILY"/>
    <property type="match status" value="1"/>
</dbReference>
<dbReference type="PROSITE" id="PS00086">
    <property type="entry name" value="CYTOCHROME_P450"/>
    <property type="match status" value="1"/>
</dbReference>
<dbReference type="GO" id="GO:0020037">
    <property type="term" value="F:heme binding"/>
    <property type="evidence" value="ECO:0007669"/>
    <property type="project" value="InterPro"/>
</dbReference>
<keyword evidence="4 6" id="KW-0503">Monooxygenase</keyword>
<dbReference type="GO" id="GO:0005737">
    <property type="term" value="C:cytoplasm"/>
    <property type="evidence" value="ECO:0007669"/>
    <property type="project" value="TreeGrafter"/>
</dbReference>
<organism evidence="7 8">
    <name type="scientific">Armadillidium nasatum</name>
    <dbReference type="NCBI Taxonomy" id="96803"/>
    <lineage>
        <taxon>Eukaryota</taxon>
        <taxon>Metazoa</taxon>
        <taxon>Ecdysozoa</taxon>
        <taxon>Arthropoda</taxon>
        <taxon>Crustacea</taxon>
        <taxon>Multicrustacea</taxon>
        <taxon>Malacostraca</taxon>
        <taxon>Eumalacostraca</taxon>
        <taxon>Peracarida</taxon>
        <taxon>Isopoda</taxon>
        <taxon>Oniscidea</taxon>
        <taxon>Crinocheta</taxon>
        <taxon>Armadillidiidae</taxon>
        <taxon>Armadillidium</taxon>
    </lineage>
</organism>
<protein>
    <submittedName>
        <fullName evidence="7">Cytochrome P450 2L1</fullName>
    </submittedName>
</protein>
<dbReference type="PRINTS" id="PR00385">
    <property type="entry name" value="P450"/>
</dbReference>
<dbReference type="AlphaFoldDB" id="A0A5N5T7N9"/>
<dbReference type="GO" id="GO:0006082">
    <property type="term" value="P:organic acid metabolic process"/>
    <property type="evidence" value="ECO:0007669"/>
    <property type="project" value="TreeGrafter"/>
</dbReference>
<dbReference type="OrthoDB" id="1055148at2759"/>
<evidence type="ECO:0000256" key="5">
    <source>
        <dbReference type="PIRSR" id="PIRSR602401-1"/>
    </source>
</evidence>
<dbReference type="SUPFAM" id="SSF48264">
    <property type="entry name" value="Cytochrome P450"/>
    <property type="match status" value="1"/>
</dbReference>
<evidence type="ECO:0000256" key="1">
    <source>
        <dbReference type="ARBA" id="ARBA00010617"/>
    </source>
</evidence>
<keyword evidence="6" id="KW-0560">Oxidoreductase</keyword>
<comment type="similarity">
    <text evidence="1 6">Belongs to the cytochrome P450 family.</text>
</comment>
<comment type="cofactor">
    <cofactor evidence="5">
        <name>heme</name>
        <dbReference type="ChEBI" id="CHEBI:30413"/>
    </cofactor>
</comment>
<evidence type="ECO:0000313" key="8">
    <source>
        <dbReference type="Proteomes" id="UP000326759"/>
    </source>
</evidence>
<dbReference type="GO" id="GO:0006805">
    <property type="term" value="P:xenobiotic metabolic process"/>
    <property type="evidence" value="ECO:0007669"/>
    <property type="project" value="TreeGrafter"/>
</dbReference>
<dbReference type="InterPro" id="IPR036396">
    <property type="entry name" value="Cyt_P450_sf"/>
</dbReference>
<keyword evidence="3 5" id="KW-0408">Iron</keyword>
<evidence type="ECO:0000256" key="4">
    <source>
        <dbReference type="ARBA" id="ARBA00023033"/>
    </source>
</evidence>
<evidence type="ECO:0000256" key="6">
    <source>
        <dbReference type="RuleBase" id="RU000461"/>
    </source>
</evidence>
<dbReference type="InterPro" id="IPR002401">
    <property type="entry name" value="Cyt_P450_E_grp-I"/>
</dbReference>
<comment type="caution">
    <text evidence="7">The sequence shown here is derived from an EMBL/GenBank/DDBJ whole genome shotgun (WGS) entry which is preliminary data.</text>
</comment>
<keyword evidence="8" id="KW-1185">Reference proteome</keyword>
<dbReference type="InterPro" id="IPR001128">
    <property type="entry name" value="Cyt_P450"/>
</dbReference>
<dbReference type="Gene3D" id="1.10.630.10">
    <property type="entry name" value="Cytochrome P450"/>
    <property type="match status" value="2"/>
</dbReference>
<evidence type="ECO:0000256" key="2">
    <source>
        <dbReference type="ARBA" id="ARBA00022723"/>
    </source>
</evidence>
<dbReference type="InterPro" id="IPR050182">
    <property type="entry name" value="Cytochrome_P450_fam2"/>
</dbReference>
<keyword evidence="2 5" id="KW-0479">Metal-binding</keyword>
<proteinExistence type="inferred from homology"/>
<reference evidence="7 8" key="1">
    <citation type="journal article" date="2019" name="PLoS Biol.">
        <title>Sex chromosomes control vertical transmission of feminizing Wolbachia symbionts in an isopod.</title>
        <authorList>
            <person name="Becking T."/>
            <person name="Chebbi M.A."/>
            <person name="Giraud I."/>
            <person name="Moumen B."/>
            <person name="Laverre T."/>
            <person name="Caubet Y."/>
            <person name="Peccoud J."/>
            <person name="Gilbert C."/>
            <person name="Cordaux R."/>
        </authorList>
    </citation>
    <scope>NUCLEOTIDE SEQUENCE [LARGE SCALE GENOMIC DNA]</scope>
    <source>
        <strain evidence="7">ANa2</strain>
        <tissue evidence="7">Whole body excluding digestive tract and cuticle</tissue>
    </source>
</reference>
<dbReference type="GO" id="GO:0005506">
    <property type="term" value="F:iron ion binding"/>
    <property type="evidence" value="ECO:0007669"/>
    <property type="project" value="InterPro"/>
</dbReference>
<name>A0A5N5T7N9_9CRUS</name>
<accession>A0A5N5T7N9</accession>
<dbReference type="Proteomes" id="UP000326759">
    <property type="component" value="Unassembled WGS sequence"/>
</dbReference>
<feature type="binding site" description="axial binding residue" evidence="5">
    <location>
        <position position="351"/>
    </location>
    <ligand>
        <name>heme</name>
        <dbReference type="ChEBI" id="CHEBI:30413"/>
    </ligand>
    <ligandPart>
        <name>Fe</name>
        <dbReference type="ChEBI" id="CHEBI:18248"/>
    </ligandPart>
</feature>
<evidence type="ECO:0000313" key="7">
    <source>
        <dbReference type="EMBL" id="KAB7502287.1"/>
    </source>
</evidence>
<dbReference type="EMBL" id="SEYY01008032">
    <property type="protein sequence ID" value="KAB7502287.1"/>
    <property type="molecule type" value="Genomic_DNA"/>
</dbReference>
<dbReference type="InterPro" id="IPR017972">
    <property type="entry name" value="Cyt_P450_CS"/>
</dbReference>
<evidence type="ECO:0000256" key="3">
    <source>
        <dbReference type="ARBA" id="ARBA00023004"/>
    </source>
</evidence>
<dbReference type="PRINTS" id="PR00463">
    <property type="entry name" value="EP450I"/>
</dbReference>
<dbReference type="GO" id="GO:0008395">
    <property type="term" value="F:steroid hydroxylase activity"/>
    <property type="evidence" value="ECO:0007669"/>
    <property type="project" value="TreeGrafter"/>
</dbReference>
<gene>
    <name evidence="7" type="ORF">Anas_09356</name>
</gene>
<keyword evidence="5 6" id="KW-0349">Heme</keyword>